<evidence type="ECO:0000313" key="3">
    <source>
        <dbReference type="Proteomes" id="UP001249851"/>
    </source>
</evidence>
<dbReference type="AlphaFoldDB" id="A0AAD9PVY4"/>
<protein>
    <recommendedName>
        <fullName evidence="1">BTB domain-containing protein</fullName>
    </recommendedName>
</protein>
<gene>
    <name evidence="2" type="ORF">P5673_029584</name>
</gene>
<evidence type="ECO:0000313" key="2">
    <source>
        <dbReference type="EMBL" id="KAK2549876.1"/>
    </source>
</evidence>
<dbReference type="Pfam" id="PF00651">
    <property type="entry name" value="BTB"/>
    <property type="match status" value="1"/>
</dbReference>
<dbReference type="InterPro" id="IPR011333">
    <property type="entry name" value="SKP1/BTB/POZ_sf"/>
</dbReference>
<dbReference type="SUPFAM" id="SSF54695">
    <property type="entry name" value="POZ domain"/>
    <property type="match status" value="1"/>
</dbReference>
<comment type="caution">
    <text evidence="2">The sequence shown here is derived from an EMBL/GenBank/DDBJ whole genome shotgun (WGS) entry which is preliminary data.</text>
</comment>
<accession>A0AAD9PVY4</accession>
<dbReference type="Gene3D" id="3.30.710.10">
    <property type="entry name" value="Potassium Channel Kv1.1, Chain A"/>
    <property type="match status" value="1"/>
</dbReference>
<dbReference type="InterPro" id="IPR000210">
    <property type="entry name" value="BTB/POZ_dom"/>
</dbReference>
<evidence type="ECO:0000259" key="1">
    <source>
        <dbReference type="PROSITE" id="PS50097"/>
    </source>
</evidence>
<dbReference type="PROSITE" id="PS50097">
    <property type="entry name" value="BTB"/>
    <property type="match status" value="1"/>
</dbReference>
<name>A0AAD9PVY4_ACRCE</name>
<dbReference type="CDD" id="cd18186">
    <property type="entry name" value="BTB_POZ_ZBTB_KLHL-like"/>
    <property type="match status" value="1"/>
</dbReference>
<dbReference type="Proteomes" id="UP001249851">
    <property type="component" value="Unassembled WGS sequence"/>
</dbReference>
<organism evidence="2 3">
    <name type="scientific">Acropora cervicornis</name>
    <name type="common">Staghorn coral</name>
    <dbReference type="NCBI Taxonomy" id="6130"/>
    <lineage>
        <taxon>Eukaryota</taxon>
        <taxon>Metazoa</taxon>
        <taxon>Cnidaria</taxon>
        <taxon>Anthozoa</taxon>
        <taxon>Hexacorallia</taxon>
        <taxon>Scleractinia</taxon>
        <taxon>Astrocoeniina</taxon>
        <taxon>Acroporidae</taxon>
        <taxon>Acropora</taxon>
    </lineage>
</organism>
<dbReference type="EMBL" id="JARQWQ010000119">
    <property type="protein sequence ID" value="KAK2549876.1"/>
    <property type="molecule type" value="Genomic_DNA"/>
</dbReference>
<sequence length="173" mass="20082">MDFRAHRQVLSEARPFFEKLFKSDWKENRDDVVRLKILTESLMADIMDFVYYGNPTSVELCVSRENVKCLWDFSVFLFLSGEKASVGAINDSTFCCTRNETELSREFAKVNVTHLSGAVTPFSNSLCHISLKIEFNLVSVDCDSVKEVFRRFRQRKRQYFACGQISVEKYLVD</sequence>
<feature type="domain" description="BTB" evidence="1">
    <location>
        <begin position="1"/>
        <end position="59"/>
    </location>
</feature>
<keyword evidence="3" id="KW-1185">Reference proteome</keyword>
<proteinExistence type="predicted"/>
<reference evidence="2" key="1">
    <citation type="journal article" date="2023" name="G3 (Bethesda)">
        <title>Whole genome assembly and annotation of the endangered Caribbean coral Acropora cervicornis.</title>
        <authorList>
            <person name="Selwyn J.D."/>
            <person name="Vollmer S.V."/>
        </authorList>
    </citation>
    <scope>NUCLEOTIDE SEQUENCE</scope>
    <source>
        <strain evidence="2">K2</strain>
    </source>
</reference>
<reference evidence="2" key="2">
    <citation type="journal article" date="2023" name="Science">
        <title>Genomic signatures of disease resistance in endangered staghorn corals.</title>
        <authorList>
            <person name="Vollmer S.V."/>
            <person name="Selwyn J.D."/>
            <person name="Despard B.A."/>
            <person name="Roesel C.L."/>
        </authorList>
    </citation>
    <scope>NUCLEOTIDE SEQUENCE</scope>
    <source>
        <strain evidence="2">K2</strain>
    </source>
</reference>